<dbReference type="SUPFAM" id="SSF48726">
    <property type="entry name" value="Immunoglobulin"/>
    <property type="match status" value="1"/>
</dbReference>
<name>A0A8T2PG68_9TELE</name>
<dbReference type="Proteomes" id="UP000824540">
    <property type="component" value="Unassembled WGS sequence"/>
</dbReference>
<dbReference type="OrthoDB" id="8893416at2759"/>
<sequence length="125" mass="13943">MAKRELSVSFLVCLLRMVSPHPVCPLYIILTLIITSSGPVTVTIERQACNSTDCITLLCEVDGPNPEAVNFTWSRNGQIIPNMSSLLHLCRPDWKVGDTFTCNTTSNYTHYTLKHTPSKDTGKWS</sequence>
<proteinExistence type="predicted"/>
<accession>A0A8T2PG68</accession>
<feature type="chain" id="PRO_5035744702" description="Ig-like domain-containing protein" evidence="1">
    <location>
        <begin position="21"/>
        <end position="125"/>
    </location>
</feature>
<organism evidence="3 4">
    <name type="scientific">Albula glossodonta</name>
    <name type="common">roundjaw bonefish</name>
    <dbReference type="NCBI Taxonomy" id="121402"/>
    <lineage>
        <taxon>Eukaryota</taxon>
        <taxon>Metazoa</taxon>
        <taxon>Chordata</taxon>
        <taxon>Craniata</taxon>
        <taxon>Vertebrata</taxon>
        <taxon>Euteleostomi</taxon>
        <taxon>Actinopterygii</taxon>
        <taxon>Neopterygii</taxon>
        <taxon>Teleostei</taxon>
        <taxon>Albuliformes</taxon>
        <taxon>Albulidae</taxon>
        <taxon>Albula</taxon>
    </lineage>
</organism>
<evidence type="ECO:0000313" key="3">
    <source>
        <dbReference type="EMBL" id="KAG9351545.1"/>
    </source>
</evidence>
<feature type="domain" description="Ig-like" evidence="2">
    <location>
        <begin position="39"/>
        <end position="125"/>
    </location>
</feature>
<keyword evidence="1" id="KW-0732">Signal</keyword>
<dbReference type="EMBL" id="JAFBMS010000006">
    <property type="protein sequence ID" value="KAG9351545.1"/>
    <property type="molecule type" value="Genomic_DNA"/>
</dbReference>
<feature type="signal peptide" evidence="1">
    <location>
        <begin position="1"/>
        <end position="20"/>
    </location>
</feature>
<dbReference type="InterPro" id="IPR007110">
    <property type="entry name" value="Ig-like_dom"/>
</dbReference>
<evidence type="ECO:0000259" key="2">
    <source>
        <dbReference type="PROSITE" id="PS50835"/>
    </source>
</evidence>
<comment type="caution">
    <text evidence="3">The sequence shown here is derived from an EMBL/GenBank/DDBJ whole genome shotgun (WGS) entry which is preliminary data.</text>
</comment>
<evidence type="ECO:0000256" key="1">
    <source>
        <dbReference type="SAM" id="SignalP"/>
    </source>
</evidence>
<keyword evidence="4" id="KW-1185">Reference proteome</keyword>
<protein>
    <recommendedName>
        <fullName evidence="2">Ig-like domain-containing protein</fullName>
    </recommendedName>
</protein>
<dbReference type="PROSITE" id="PS50835">
    <property type="entry name" value="IG_LIKE"/>
    <property type="match status" value="1"/>
</dbReference>
<evidence type="ECO:0000313" key="4">
    <source>
        <dbReference type="Proteomes" id="UP000824540"/>
    </source>
</evidence>
<dbReference type="Gene3D" id="2.60.40.10">
    <property type="entry name" value="Immunoglobulins"/>
    <property type="match status" value="1"/>
</dbReference>
<reference evidence="3" key="1">
    <citation type="thesis" date="2021" institute="BYU ScholarsArchive" country="Provo, UT, USA">
        <title>Applications of and Algorithms for Genome Assembly and Genomic Analyses with an Emphasis on Marine Teleosts.</title>
        <authorList>
            <person name="Pickett B.D."/>
        </authorList>
    </citation>
    <scope>NUCLEOTIDE SEQUENCE</scope>
    <source>
        <strain evidence="3">HI-2016</strain>
    </source>
</reference>
<dbReference type="InterPro" id="IPR036179">
    <property type="entry name" value="Ig-like_dom_sf"/>
</dbReference>
<dbReference type="InterPro" id="IPR013783">
    <property type="entry name" value="Ig-like_fold"/>
</dbReference>
<gene>
    <name evidence="3" type="ORF">JZ751_022796</name>
</gene>
<dbReference type="AlphaFoldDB" id="A0A8T2PG68"/>